<comment type="caution">
    <text evidence="3">The sequence shown here is derived from an EMBL/GenBank/DDBJ whole genome shotgun (WGS) entry which is preliminary data.</text>
</comment>
<dbReference type="Proteomes" id="UP000828390">
    <property type="component" value="Unassembled WGS sequence"/>
</dbReference>
<reference evidence="3" key="1">
    <citation type="journal article" date="2019" name="bioRxiv">
        <title>The Genome of the Zebra Mussel, Dreissena polymorpha: A Resource for Invasive Species Research.</title>
        <authorList>
            <person name="McCartney M.A."/>
            <person name="Auch B."/>
            <person name="Kono T."/>
            <person name="Mallez S."/>
            <person name="Zhang Y."/>
            <person name="Obille A."/>
            <person name="Becker A."/>
            <person name="Abrahante J.E."/>
            <person name="Garbe J."/>
            <person name="Badalamenti J.P."/>
            <person name="Herman A."/>
            <person name="Mangelson H."/>
            <person name="Liachko I."/>
            <person name="Sullivan S."/>
            <person name="Sone E.D."/>
            <person name="Koren S."/>
            <person name="Silverstein K.A.T."/>
            <person name="Beckman K.B."/>
            <person name="Gohl D.M."/>
        </authorList>
    </citation>
    <scope>NUCLEOTIDE SEQUENCE</scope>
    <source>
        <strain evidence="3">Duluth1</strain>
        <tissue evidence="3">Whole animal</tissue>
    </source>
</reference>
<dbReference type="InterPro" id="IPR032675">
    <property type="entry name" value="LRR_dom_sf"/>
</dbReference>
<gene>
    <name evidence="3" type="ORF">DPMN_044510</name>
</gene>
<dbReference type="InterPro" id="IPR006553">
    <property type="entry name" value="Leu-rich_rpt_Cys-con_subtyp"/>
</dbReference>
<dbReference type="InterPro" id="IPR057207">
    <property type="entry name" value="FBXL15_LRR"/>
</dbReference>
<accession>A0A9D4D334</accession>
<dbReference type="EMBL" id="JAIWYP010000011">
    <property type="protein sequence ID" value="KAH3737912.1"/>
    <property type="molecule type" value="Genomic_DNA"/>
</dbReference>
<dbReference type="PANTHER" id="PTHR13318">
    <property type="entry name" value="PARTNER OF PAIRED, ISOFORM B-RELATED"/>
    <property type="match status" value="1"/>
</dbReference>
<evidence type="ECO:0000313" key="3">
    <source>
        <dbReference type="EMBL" id="KAH3737912.1"/>
    </source>
</evidence>
<evidence type="ECO:0000256" key="1">
    <source>
        <dbReference type="SAM" id="MobiDB-lite"/>
    </source>
</evidence>
<name>A0A9D4D334_DREPO</name>
<dbReference type="Pfam" id="PF25372">
    <property type="entry name" value="DUF7885"/>
    <property type="match status" value="1"/>
</dbReference>
<dbReference type="SMART" id="SM00367">
    <property type="entry name" value="LRR_CC"/>
    <property type="match status" value="10"/>
</dbReference>
<evidence type="ECO:0000259" key="2">
    <source>
        <dbReference type="Pfam" id="PF25372"/>
    </source>
</evidence>
<protein>
    <recommendedName>
        <fullName evidence="2">F-box/LRR-repeat protein 15-like leucin rich repeat domain-containing protein</fullName>
    </recommendedName>
</protein>
<feature type="region of interest" description="Disordered" evidence="1">
    <location>
        <begin position="28"/>
        <end position="50"/>
    </location>
</feature>
<dbReference type="Pfam" id="PF13516">
    <property type="entry name" value="LRR_6"/>
    <property type="match status" value="2"/>
</dbReference>
<dbReference type="GO" id="GO:0031146">
    <property type="term" value="P:SCF-dependent proteasomal ubiquitin-dependent protein catabolic process"/>
    <property type="evidence" value="ECO:0007669"/>
    <property type="project" value="TreeGrafter"/>
</dbReference>
<dbReference type="AlphaFoldDB" id="A0A9D4D334"/>
<proteinExistence type="predicted"/>
<organism evidence="3 4">
    <name type="scientific">Dreissena polymorpha</name>
    <name type="common">Zebra mussel</name>
    <name type="synonym">Mytilus polymorpha</name>
    <dbReference type="NCBI Taxonomy" id="45954"/>
    <lineage>
        <taxon>Eukaryota</taxon>
        <taxon>Metazoa</taxon>
        <taxon>Spiralia</taxon>
        <taxon>Lophotrochozoa</taxon>
        <taxon>Mollusca</taxon>
        <taxon>Bivalvia</taxon>
        <taxon>Autobranchia</taxon>
        <taxon>Heteroconchia</taxon>
        <taxon>Euheterodonta</taxon>
        <taxon>Imparidentia</taxon>
        <taxon>Neoheterodontei</taxon>
        <taxon>Myida</taxon>
        <taxon>Dreissenoidea</taxon>
        <taxon>Dreissenidae</taxon>
        <taxon>Dreissena</taxon>
    </lineage>
</organism>
<reference evidence="3" key="2">
    <citation type="submission" date="2020-11" db="EMBL/GenBank/DDBJ databases">
        <authorList>
            <person name="McCartney M.A."/>
            <person name="Auch B."/>
            <person name="Kono T."/>
            <person name="Mallez S."/>
            <person name="Becker A."/>
            <person name="Gohl D.M."/>
            <person name="Silverstein K.A.T."/>
            <person name="Koren S."/>
            <person name="Bechman K.B."/>
            <person name="Herman A."/>
            <person name="Abrahante J.E."/>
            <person name="Garbe J."/>
        </authorList>
    </citation>
    <scope>NUCLEOTIDE SEQUENCE</scope>
    <source>
        <strain evidence="3">Duluth1</strain>
        <tissue evidence="3">Whole animal</tissue>
    </source>
</reference>
<keyword evidence="4" id="KW-1185">Reference proteome</keyword>
<dbReference type="SUPFAM" id="SSF52047">
    <property type="entry name" value="RNI-like"/>
    <property type="match status" value="1"/>
</dbReference>
<dbReference type="InterPro" id="IPR001611">
    <property type="entry name" value="Leu-rich_rpt"/>
</dbReference>
<sequence>MATGWPAYDLCVQLLYLRVDINNDQGGGGGGGIDSIEAPSRGGDPHHEVPVSVGQERCSSGVSYVVLDPILQRDIILHFYASTAARTGKDISSLYKRRLPHLILNDFDSSLEAKAVVLKSCEHFGENLKSLSLKGSNLTERTFVELMSNCKNLVSLDLSCCNSLFMSGTLLELNSDLQVLKNALGNVQEVNLSSIRHISDVTFNRIMTVCENVEKLALCSAPIVFSNTLFQQSRHTRFANSSVLTFSNIMDFVITQQCLKSLNLSRTLIDDDHLETIVSIKELHLEELILVGCRNVSDEGIASVCKHQHGLALLDIRECPDLTNGALMAILASLRNLRHLFAQKCKLLSDASMACLHKLTFLPTLDISECHQVTSEGLIAGLCTKPLTQLTCLNVSCTEASDSFVEMACESLPLLTQLDLSSCFKVTDVGLHAIAKHLKYLRYLRLAFCNEITDLGLLGLQPQPGHIIIGDTENMVTRKYPSTVIFKAPNKIDRSGIVTNGTPGCISTSTPVAISNLAGLRSLDLTACKKMTDVGLMQNNIKSSNMQMTAYINAKHCETRTDFYSLNFVKICDSFKS</sequence>
<dbReference type="PANTHER" id="PTHR13318:SF105">
    <property type="entry name" value="F-BOX_LRR-REPEAT PROTEIN 3"/>
    <property type="match status" value="1"/>
</dbReference>
<dbReference type="Gene3D" id="3.80.10.10">
    <property type="entry name" value="Ribonuclease Inhibitor"/>
    <property type="match status" value="3"/>
</dbReference>
<dbReference type="GO" id="GO:0019005">
    <property type="term" value="C:SCF ubiquitin ligase complex"/>
    <property type="evidence" value="ECO:0007669"/>
    <property type="project" value="TreeGrafter"/>
</dbReference>
<evidence type="ECO:0000313" key="4">
    <source>
        <dbReference type="Proteomes" id="UP000828390"/>
    </source>
</evidence>
<feature type="domain" description="F-box/LRR-repeat protein 15-like leucin rich repeat" evidence="2">
    <location>
        <begin position="186"/>
        <end position="376"/>
    </location>
</feature>